<dbReference type="GO" id="GO:0120010">
    <property type="term" value="P:intermembrane phospholipid transfer"/>
    <property type="evidence" value="ECO:0007669"/>
    <property type="project" value="TreeGrafter"/>
</dbReference>
<dbReference type="GO" id="GO:0016020">
    <property type="term" value="C:membrane"/>
    <property type="evidence" value="ECO:0007669"/>
    <property type="project" value="InterPro"/>
</dbReference>
<evidence type="ECO:0000313" key="6">
    <source>
        <dbReference type="Proteomes" id="UP000077875"/>
    </source>
</evidence>
<accession>A0A172YH72</accession>
<dbReference type="PANTHER" id="PTHR30035">
    <property type="entry name" value="LIPOPROTEIN VACJ-RELATED"/>
    <property type="match status" value="1"/>
</dbReference>
<keyword evidence="2 4" id="KW-0732">Signal</keyword>
<organism evidence="5 6">
    <name type="scientific">Halotalea alkalilenta</name>
    <dbReference type="NCBI Taxonomy" id="376489"/>
    <lineage>
        <taxon>Bacteria</taxon>
        <taxon>Pseudomonadati</taxon>
        <taxon>Pseudomonadota</taxon>
        <taxon>Gammaproteobacteria</taxon>
        <taxon>Oceanospirillales</taxon>
        <taxon>Halomonadaceae</taxon>
        <taxon>Halotalea</taxon>
    </lineage>
</organism>
<dbReference type="KEGG" id="haa:A5892_14895"/>
<dbReference type="EMBL" id="CP015243">
    <property type="protein sequence ID" value="ANF58600.1"/>
    <property type="molecule type" value="Genomic_DNA"/>
</dbReference>
<dbReference type="Pfam" id="PF04333">
    <property type="entry name" value="MlaA"/>
    <property type="match status" value="1"/>
</dbReference>
<name>A0A172YH72_9GAMM</name>
<dbReference type="PROSITE" id="PS51257">
    <property type="entry name" value="PROKAR_LIPOPROTEIN"/>
    <property type="match status" value="1"/>
</dbReference>
<comment type="similarity">
    <text evidence="1">Belongs to the MlaA family.</text>
</comment>
<evidence type="ECO:0000256" key="4">
    <source>
        <dbReference type="SAM" id="SignalP"/>
    </source>
</evidence>
<feature type="chain" id="PRO_5008004704" evidence="4">
    <location>
        <begin position="22"/>
        <end position="250"/>
    </location>
</feature>
<proteinExistence type="inferred from homology"/>
<protein>
    <submittedName>
        <fullName evidence="5">ABC transporter</fullName>
    </submittedName>
</protein>
<dbReference type="STRING" id="376489.A5892_14895"/>
<keyword evidence="6" id="KW-1185">Reference proteome</keyword>
<gene>
    <name evidence="5" type="ORF">A5892_14895</name>
</gene>
<evidence type="ECO:0000256" key="2">
    <source>
        <dbReference type="ARBA" id="ARBA00022729"/>
    </source>
</evidence>
<dbReference type="AlphaFoldDB" id="A0A172YH72"/>
<dbReference type="InterPro" id="IPR007428">
    <property type="entry name" value="MlaA"/>
</dbReference>
<feature type="signal peptide" evidence="4">
    <location>
        <begin position="1"/>
        <end position="21"/>
    </location>
</feature>
<evidence type="ECO:0000256" key="3">
    <source>
        <dbReference type="SAM" id="MobiDB-lite"/>
    </source>
</evidence>
<dbReference type="Proteomes" id="UP000077875">
    <property type="component" value="Chromosome"/>
</dbReference>
<dbReference type="PRINTS" id="PR01805">
    <property type="entry name" value="VACJLIPOPROT"/>
</dbReference>
<sequence>MNGWSRLALAAAASATLSGCAGMYTQDGTPNDPWEGFNRGVFRFNDTLDRYALRPVAQGYDAVTPQPVQDGIGNFFSNLSEVGNMANGVLQGNPAIFGASLGRFLINTTLGLGGFLDPATGLGIEQRDEDFGKTFAAWGANSGPFVMLPLLGPSTVRDTAGLPGDWYVSATRHIEDNYVRWGLRFIDVVNTRAGYLDQEQLIHGDRYTFIRDAWMQRRQFEIDGGQGDDPFASGDFDYQEPEPASDTPSQ</sequence>
<evidence type="ECO:0000313" key="5">
    <source>
        <dbReference type="EMBL" id="ANF58600.1"/>
    </source>
</evidence>
<reference evidence="5 6" key="1">
    <citation type="submission" date="2016-04" db="EMBL/GenBank/DDBJ databases">
        <title>Complete Genome Sequence of Halotalea alkalilenta IHB B 13600.</title>
        <authorList>
            <person name="Swarnkar M.K."/>
            <person name="Sharma A."/>
            <person name="Kaushal K."/>
            <person name="Soni R."/>
            <person name="Rana S."/>
            <person name="Singh A.K."/>
            <person name="Gulati A."/>
        </authorList>
    </citation>
    <scope>NUCLEOTIDE SEQUENCE [LARGE SCALE GENOMIC DNA]</scope>
    <source>
        <strain evidence="5 6">IHB B 13600</strain>
    </source>
</reference>
<dbReference type="PANTHER" id="PTHR30035:SF3">
    <property type="entry name" value="INTERMEMBRANE PHOSPHOLIPID TRANSPORT SYSTEM LIPOPROTEIN MLAA"/>
    <property type="match status" value="1"/>
</dbReference>
<evidence type="ECO:0000256" key="1">
    <source>
        <dbReference type="ARBA" id="ARBA00010634"/>
    </source>
</evidence>
<feature type="region of interest" description="Disordered" evidence="3">
    <location>
        <begin position="223"/>
        <end position="250"/>
    </location>
</feature>